<organism evidence="2 3">
    <name type="scientific">Sporothrix stenoceras</name>
    <dbReference type="NCBI Taxonomy" id="5173"/>
    <lineage>
        <taxon>Eukaryota</taxon>
        <taxon>Fungi</taxon>
        <taxon>Dikarya</taxon>
        <taxon>Ascomycota</taxon>
        <taxon>Pezizomycotina</taxon>
        <taxon>Sordariomycetes</taxon>
        <taxon>Sordariomycetidae</taxon>
        <taxon>Ophiostomatales</taxon>
        <taxon>Ophiostomataceae</taxon>
        <taxon>Sporothrix</taxon>
    </lineage>
</organism>
<feature type="region of interest" description="Disordered" evidence="1">
    <location>
        <begin position="102"/>
        <end position="148"/>
    </location>
</feature>
<evidence type="ECO:0008006" key="4">
    <source>
        <dbReference type="Google" id="ProtNLM"/>
    </source>
</evidence>
<accession>A0ABR3Z5Q3</accession>
<dbReference type="Proteomes" id="UP001583186">
    <property type="component" value="Unassembled WGS sequence"/>
</dbReference>
<dbReference type="EMBL" id="JAWCUI010000027">
    <property type="protein sequence ID" value="KAL1895395.1"/>
    <property type="molecule type" value="Genomic_DNA"/>
</dbReference>
<keyword evidence="3" id="KW-1185">Reference proteome</keyword>
<feature type="compositionally biased region" description="Basic and acidic residues" evidence="1">
    <location>
        <begin position="118"/>
        <end position="135"/>
    </location>
</feature>
<comment type="caution">
    <text evidence="2">The sequence shown here is derived from an EMBL/GenBank/DDBJ whole genome shotgun (WGS) entry which is preliminary data.</text>
</comment>
<proteinExistence type="predicted"/>
<feature type="region of interest" description="Disordered" evidence="1">
    <location>
        <begin position="323"/>
        <end position="346"/>
    </location>
</feature>
<gene>
    <name evidence="2" type="ORF">Sste5346_005200</name>
</gene>
<evidence type="ECO:0000313" key="3">
    <source>
        <dbReference type="Proteomes" id="UP001583186"/>
    </source>
</evidence>
<name>A0ABR3Z5Q3_9PEZI</name>
<reference evidence="2 3" key="1">
    <citation type="journal article" date="2024" name="IMA Fungus">
        <title>IMA Genome - F19 : A genome assembly and annotation guide to empower mycologists, including annotated draft genome sequences of Ceratocystis pirilliformis, Diaporthe australafricana, Fusarium ophioides, Paecilomyces lecythidis, and Sporothrix stenoceras.</title>
        <authorList>
            <person name="Aylward J."/>
            <person name="Wilson A.M."/>
            <person name="Visagie C.M."/>
            <person name="Spraker J."/>
            <person name="Barnes I."/>
            <person name="Buitendag C."/>
            <person name="Ceriani C."/>
            <person name="Del Mar Angel L."/>
            <person name="du Plessis D."/>
            <person name="Fuchs T."/>
            <person name="Gasser K."/>
            <person name="Kramer D."/>
            <person name="Li W."/>
            <person name="Munsamy K."/>
            <person name="Piso A."/>
            <person name="Price J.L."/>
            <person name="Sonnekus B."/>
            <person name="Thomas C."/>
            <person name="van der Nest A."/>
            <person name="van Dijk A."/>
            <person name="van Heerden A."/>
            <person name="van Vuuren N."/>
            <person name="Yilmaz N."/>
            <person name="Duong T.A."/>
            <person name="van der Merwe N.A."/>
            <person name="Wingfield M.J."/>
            <person name="Wingfield B.D."/>
        </authorList>
    </citation>
    <scope>NUCLEOTIDE SEQUENCE [LARGE SCALE GENOMIC DNA]</scope>
    <source>
        <strain evidence="2 3">CMW 5346</strain>
    </source>
</reference>
<evidence type="ECO:0000256" key="1">
    <source>
        <dbReference type="SAM" id="MobiDB-lite"/>
    </source>
</evidence>
<protein>
    <recommendedName>
        <fullName evidence="4">Mitochondrial zinc maintenance protein 1, mitochondrial</fullName>
    </recommendedName>
</protein>
<sequence length="346" mass="39453">MPGFFIPARNSRHRTACFALYKALIQRARQVTLPEHVAYREPDKPYVHPIHRFVRHSFQQNKPETSPRLVFAALKAGYKFIKLLDAAKTPDSIAHKQVVSYLEKRRPPRMPPKNLRGQVEKREKQRAREARRATREAGGFIPGETDRRPPLLVRQVVPGSETMSRDGILTHLYEYVPGNPPRPLEEIPGGVRPVPVFTTESNGIPFLRMGKPQSPILSRALRIKGKKRRTRAQLASLLMRDELEFVGQEDIWENNLLKVAEEEAPRDAAAATFVREMSDEPTYRHSVAIAVAYINSQLNIETADMLARSRGMLKIIDRERTLAEQEAKEREAKQQQEGHLGDKKAA</sequence>
<evidence type="ECO:0000313" key="2">
    <source>
        <dbReference type="EMBL" id="KAL1895395.1"/>
    </source>
</evidence>